<dbReference type="OrthoDB" id="9787902at2"/>
<dbReference type="EMBL" id="MASW01000007">
    <property type="protein sequence ID" value="PXY19407.1"/>
    <property type="molecule type" value="Genomic_DNA"/>
</dbReference>
<proteinExistence type="predicted"/>
<gene>
    <name evidence="5" type="ORF">BAY60_32205</name>
</gene>
<keyword evidence="2" id="KW-0813">Transport</keyword>
<dbReference type="GO" id="GO:0005275">
    <property type="term" value="F:amine transmembrane transporter activity"/>
    <property type="evidence" value="ECO:0007669"/>
    <property type="project" value="TreeGrafter"/>
</dbReference>
<dbReference type="AlphaFoldDB" id="A0A2V4AV47"/>
<dbReference type="SUPFAM" id="SSF53850">
    <property type="entry name" value="Periplasmic binding protein-like II"/>
    <property type="match status" value="1"/>
</dbReference>
<dbReference type="GO" id="GO:0015871">
    <property type="term" value="P:choline transport"/>
    <property type="evidence" value="ECO:0007669"/>
    <property type="project" value="TreeGrafter"/>
</dbReference>
<dbReference type="PANTHER" id="PTHR47737:SF1">
    <property type="entry name" value="GLYCINE BETAINE_PROLINE BETAINE TRANSPORT SYSTEM PERMEASE PROTEIN PROW"/>
    <property type="match status" value="1"/>
</dbReference>
<keyword evidence="4" id="KW-0472">Membrane</keyword>
<keyword evidence="6" id="KW-1185">Reference proteome</keyword>
<dbReference type="GO" id="GO:0043190">
    <property type="term" value="C:ATP-binding cassette (ABC) transporter complex"/>
    <property type="evidence" value="ECO:0007669"/>
    <property type="project" value="InterPro"/>
</dbReference>
<dbReference type="Gene3D" id="3.40.190.100">
    <property type="entry name" value="Glycine betaine-binding periplasmic protein, domain 2"/>
    <property type="match status" value="1"/>
</dbReference>
<evidence type="ECO:0000256" key="1">
    <source>
        <dbReference type="ARBA" id="ARBA00004236"/>
    </source>
</evidence>
<sequence length="309" mass="33726">MKGKRFRRLLASFAALMATAMVATACGGGDDSGDSGGDGGGGGNKNLTIGYIAWDEDIALSNLFKVALEERGYTVELKQLDVAPTYEALSKGDIDLFLDAWLPSTHADYWERYKEDVEDLGVWYTDATLNLAVPSYVEDVNSIADLKEHADKFNGTITGIDPGAGEMRIVQEEVIPQYDLAGAMKLQSSSSTAMLAALEGAIKDQKPIVVTLWHPHWAYSRWDLKDLEDPKGAMGEGEELHSLGREGFSADYPELAEVFKSFKMTDEQLGELEDMIQKAGSGNEEQAASDWANQNKEFMDKAFSPVSSA</sequence>
<dbReference type="GO" id="GO:0015226">
    <property type="term" value="F:carnitine transmembrane transporter activity"/>
    <property type="evidence" value="ECO:0007669"/>
    <property type="project" value="TreeGrafter"/>
</dbReference>
<name>A0A2V4AV47_9PSEU</name>
<evidence type="ECO:0000256" key="3">
    <source>
        <dbReference type="ARBA" id="ARBA00022475"/>
    </source>
</evidence>
<dbReference type="Pfam" id="PF04069">
    <property type="entry name" value="OpuAC"/>
    <property type="match status" value="1"/>
</dbReference>
<accession>A0A2V4AV47</accession>
<reference evidence="5 6" key="1">
    <citation type="submission" date="2016-07" db="EMBL/GenBank/DDBJ databases">
        <title>Draft genome sequence of Prauserella muralis DSM 45305, isolated from a mould-covered wall in an indoor environment.</title>
        <authorList>
            <person name="Ruckert C."/>
            <person name="Albersmeier A."/>
            <person name="Jiang C.-L."/>
            <person name="Jiang Y."/>
            <person name="Kalinowski J."/>
            <person name="Schneider O."/>
            <person name="Winkler A."/>
            <person name="Zotchev S.B."/>
        </authorList>
    </citation>
    <scope>NUCLEOTIDE SEQUENCE [LARGE SCALE GENOMIC DNA]</scope>
    <source>
        <strain evidence="5 6">DSM 45305</strain>
    </source>
</reference>
<evidence type="ECO:0000256" key="2">
    <source>
        <dbReference type="ARBA" id="ARBA00022448"/>
    </source>
</evidence>
<dbReference type="CDD" id="cd13639">
    <property type="entry name" value="PBP2_OpuAC_like"/>
    <property type="match status" value="1"/>
</dbReference>
<comment type="subcellular location">
    <subcellularLocation>
        <location evidence="1">Cell membrane</location>
    </subcellularLocation>
</comment>
<dbReference type="RefSeq" id="WP_112285339.1">
    <property type="nucleotide sequence ID" value="NZ_MASW01000007.1"/>
</dbReference>
<dbReference type="PROSITE" id="PS51257">
    <property type="entry name" value="PROKAR_LIPOPROTEIN"/>
    <property type="match status" value="1"/>
</dbReference>
<evidence type="ECO:0000313" key="6">
    <source>
        <dbReference type="Proteomes" id="UP000249915"/>
    </source>
</evidence>
<dbReference type="Gene3D" id="3.10.105.10">
    <property type="entry name" value="Dipeptide-binding Protein, Domain 3"/>
    <property type="match status" value="2"/>
</dbReference>
<dbReference type="PANTHER" id="PTHR47737">
    <property type="entry name" value="GLYCINE BETAINE/PROLINE BETAINE TRANSPORT SYSTEM PERMEASE PROTEIN PROW"/>
    <property type="match status" value="1"/>
</dbReference>
<protein>
    <submittedName>
        <fullName evidence="5">Glycine/betaine ABC transporter substrate-binding protein</fullName>
    </submittedName>
</protein>
<evidence type="ECO:0000313" key="5">
    <source>
        <dbReference type="EMBL" id="PXY19407.1"/>
    </source>
</evidence>
<keyword evidence="3" id="KW-1003">Cell membrane</keyword>
<organism evidence="5 6">
    <name type="scientific">Prauserella muralis</name>
    <dbReference type="NCBI Taxonomy" id="588067"/>
    <lineage>
        <taxon>Bacteria</taxon>
        <taxon>Bacillati</taxon>
        <taxon>Actinomycetota</taxon>
        <taxon>Actinomycetes</taxon>
        <taxon>Pseudonocardiales</taxon>
        <taxon>Pseudonocardiaceae</taxon>
        <taxon>Prauserella</taxon>
    </lineage>
</organism>
<comment type="caution">
    <text evidence="5">The sequence shown here is derived from an EMBL/GenBank/DDBJ whole genome shotgun (WGS) entry which is preliminary data.</text>
</comment>
<dbReference type="InterPro" id="IPR007210">
    <property type="entry name" value="ABC_Gly_betaine_transp_sub-bd"/>
</dbReference>
<dbReference type="GO" id="GO:0031460">
    <property type="term" value="P:glycine betaine transport"/>
    <property type="evidence" value="ECO:0007669"/>
    <property type="project" value="TreeGrafter"/>
</dbReference>
<evidence type="ECO:0000256" key="4">
    <source>
        <dbReference type="ARBA" id="ARBA00023136"/>
    </source>
</evidence>
<dbReference type="Proteomes" id="UP000249915">
    <property type="component" value="Unassembled WGS sequence"/>
</dbReference>